<name>A0A0F9FF41_9ZZZZ</name>
<gene>
    <name evidence="1" type="ORF">LCGC14_1958960</name>
</gene>
<organism evidence="1">
    <name type="scientific">marine sediment metagenome</name>
    <dbReference type="NCBI Taxonomy" id="412755"/>
    <lineage>
        <taxon>unclassified sequences</taxon>
        <taxon>metagenomes</taxon>
        <taxon>ecological metagenomes</taxon>
    </lineage>
</organism>
<dbReference type="AlphaFoldDB" id="A0A0F9FF41"/>
<feature type="non-terminal residue" evidence="1">
    <location>
        <position position="1"/>
    </location>
</feature>
<dbReference type="Gene3D" id="3.40.1360.10">
    <property type="match status" value="1"/>
</dbReference>
<protein>
    <recommendedName>
        <fullName evidence="2">Toprim domain-containing protein</fullName>
    </recommendedName>
</protein>
<evidence type="ECO:0008006" key="2">
    <source>
        <dbReference type="Google" id="ProtNLM"/>
    </source>
</evidence>
<comment type="caution">
    <text evidence="1">The sequence shown here is derived from an EMBL/GenBank/DDBJ whole genome shotgun (WGS) entry which is preliminary data.</text>
</comment>
<dbReference type="EMBL" id="LAZR01021525">
    <property type="protein sequence ID" value="KKL85014.1"/>
    <property type="molecule type" value="Genomic_DNA"/>
</dbReference>
<evidence type="ECO:0000313" key="1">
    <source>
        <dbReference type="EMBL" id="KKL85014.1"/>
    </source>
</evidence>
<proteinExistence type="predicted"/>
<reference evidence="1" key="1">
    <citation type="journal article" date="2015" name="Nature">
        <title>Complex archaea that bridge the gap between prokaryotes and eukaryotes.</title>
        <authorList>
            <person name="Spang A."/>
            <person name="Saw J.H."/>
            <person name="Jorgensen S.L."/>
            <person name="Zaremba-Niedzwiedzka K."/>
            <person name="Martijn J."/>
            <person name="Lind A.E."/>
            <person name="van Eijk R."/>
            <person name="Schleper C."/>
            <person name="Guy L."/>
            <person name="Ettema T.J."/>
        </authorList>
    </citation>
    <scope>NUCLEOTIDE SEQUENCE</scope>
</reference>
<sequence length="228" mass="27282">FKPKLLKKAPLRKDPVKIGINAYKPVTKDFKDYWKFLEISDTTLKKFYVQNVRVIHYISDKHVTIMVRTLTISYEILGHYKIYQPFGERKYKFRNDYLDIYVEGALQLDFKQDFAIITKSTKECIFFYEHFGWECVAGKSENTPINPYFMDNVLRKKYKQIFIWLDSDKSGIAAQNRYIEQYPWLEPIVFDSYIEQKDPTDLFTLGKKIGQRDKALKYLKSLILYKLK</sequence>
<accession>A0A0F9FF41</accession>